<accession>A0A6J6PF23</accession>
<organism evidence="2">
    <name type="scientific">freshwater metagenome</name>
    <dbReference type="NCBI Taxonomy" id="449393"/>
    <lineage>
        <taxon>unclassified sequences</taxon>
        <taxon>metagenomes</taxon>
        <taxon>ecological metagenomes</taxon>
    </lineage>
</organism>
<feature type="compositionally biased region" description="Polar residues" evidence="1">
    <location>
        <begin position="33"/>
        <end position="45"/>
    </location>
</feature>
<feature type="compositionally biased region" description="Basic residues" evidence="1">
    <location>
        <begin position="52"/>
        <end position="66"/>
    </location>
</feature>
<proteinExistence type="predicted"/>
<dbReference type="AlphaFoldDB" id="A0A6J6PF23"/>
<sequence>MSNTSDSAISDNATPLAKLMTAEPDMMDCSIATAATSTPPHNTASRMVGTRNRSRVRVTMAPRKRSCGSNNNAPNNSSAGMAFRKLRSTSQR</sequence>
<evidence type="ECO:0000256" key="1">
    <source>
        <dbReference type="SAM" id="MobiDB-lite"/>
    </source>
</evidence>
<name>A0A6J6PF23_9ZZZZ</name>
<gene>
    <name evidence="2" type="ORF">UFOPK2366_01062</name>
</gene>
<reference evidence="2" key="1">
    <citation type="submission" date="2020-05" db="EMBL/GenBank/DDBJ databases">
        <authorList>
            <person name="Chiriac C."/>
            <person name="Salcher M."/>
            <person name="Ghai R."/>
            <person name="Kavagutti S V."/>
        </authorList>
    </citation>
    <scope>NUCLEOTIDE SEQUENCE</scope>
</reference>
<evidence type="ECO:0000313" key="2">
    <source>
        <dbReference type="EMBL" id="CAB4697142.1"/>
    </source>
</evidence>
<dbReference type="EMBL" id="CAEZXM010000189">
    <property type="protein sequence ID" value="CAB4697142.1"/>
    <property type="molecule type" value="Genomic_DNA"/>
</dbReference>
<feature type="region of interest" description="Disordered" evidence="1">
    <location>
        <begin position="33"/>
        <end position="92"/>
    </location>
</feature>
<feature type="compositionally biased region" description="Low complexity" evidence="1">
    <location>
        <begin position="69"/>
        <end position="79"/>
    </location>
</feature>
<protein>
    <submittedName>
        <fullName evidence="2">Unannotated protein</fullName>
    </submittedName>
</protein>